<dbReference type="InterPro" id="IPR013780">
    <property type="entry name" value="Glyco_hydro_b"/>
</dbReference>
<dbReference type="PANTHER" id="PTHR10357">
    <property type="entry name" value="ALPHA-AMYLASE FAMILY MEMBER"/>
    <property type="match status" value="1"/>
</dbReference>
<evidence type="ECO:0000256" key="12">
    <source>
        <dbReference type="SAM" id="MobiDB-lite"/>
    </source>
</evidence>
<keyword evidence="6" id="KW-0378">Hydrolase</keyword>
<evidence type="ECO:0000256" key="6">
    <source>
        <dbReference type="ARBA" id="ARBA00022801"/>
    </source>
</evidence>
<keyword evidence="11" id="KW-0326">Glycosidase</keyword>
<dbReference type="Pfam" id="PF00128">
    <property type="entry name" value="Alpha-amylase"/>
    <property type="match status" value="1"/>
</dbReference>
<sequence length="986" mass="105335">MENLDYIQGMNFDAIWISPVTAQLPQYTEDGRSYAGYWQQDLYSLNPEFGTLDDFHNLITAVHGRGMLFMLDIVTNHMAYNSMQGSGAPAINYTIMNPFNDQKYYHQECSIDYSGNNLTSLEECWLGSRFVPLPDLRTEDDDVRNMFGDWIEQMVANYSIDGLRIDAGINVEPEFFTGFVKRAGVFATTEVYHSNDSIACQWQETAGSILNYPQYWPITSAFQSNGDFGDLTTVIESERQNCQDTTILGTFSENQDVPRFANHTSDLALAKNVATFVLMADGIPIIYQGQEQHFSGGTNPFTNREPLWEAGFNVFAPLYQHISALNTLRQHAITLDTNYTTAQSSILHQDKSTLIMAKGGAGKQIIAVFTNAGEGATSGTWDLDVSSLNYPASTSQLTEVLTCTNYTISPSHTVSFPMTGGEPRILYPASLLSGSSLCGEGGKMFNEKVTNQTVTATTFTTTMGSAPTVMVASATVPIGEAEQTGGAASATASSFALDRLRDIIDSVFVCVFHGEPIGLCDVLVYLVHGEPFALFNQDQQLLVVFEQLLRLQLQLQHAGPPDLLLAQQQQQLLLLFDQQTPLSLDHQLGVAQHLIQYFALGYRVPDHDQRDAKCEHYFERVALRNGVPDHDQLYAQREHHLQRFALGYRTTTYPVTTTKTVFVPCSSPVSTDAWTTYYTTSLTASHITSTYMTTETWTYAAASPTPMASYTPAPMGPAGACTPAGTVTVTKTIYAGTTPEGSSLQTTETVTATLGNGQTTTLLVAYPANPTPWGPDYFPAGSLPSHSASQSSSADWFPAGSLLTHSSTSSAPYPTGPSSSADWYPSGSYPAGTASASKTSSATGLASSADWLPSGSYPAGPSSTASVTKTSSSTSLPSSADWYPSGSYPAGPSSTASASKTSSVTSLSNTVSASKTSSTSLSTSASASKTSSSTGLPSTAIASATTSSTTVLSSPISTASASTTSAASTTTAAAGYNAPAAYASKL</sequence>
<evidence type="ECO:0000256" key="9">
    <source>
        <dbReference type="ARBA" id="ARBA00023180"/>
    </source>
</evidence>
<keyword evidence="10" id="KW-0119">Carbohydrate metabolism</keyword>
<feature type="region of interest" description="Disordered" evidence="12">
    <location>
        <begin position="857"/>
        <end position="900"/>
    </location>
</feature>
<evidence type="ECO:0000313" key="15">
    <source>
        <dbReference type="Proteomes" id="UP000310066"/>
    </source>
</evidence>
<dbReference type="OrthoDB" id="204980at2759"/>
<gene>
    <name evidence="14" type="ORF">B0A54_16817</name>
</gene>
<keyword evidence="5" id="KW-0479">Metal-binding</keyword>
<comment type="caution">
    <text evidence="14">The sequence shown here is derived from an EMBL/GenBank/DDBJ whole genome shotgun (WGS) entry which is preliminary data.</text>
</comment>
<evidence type="ECO:0000259" key="13">
    <source>
        <dbReference type="SMART" id="SM00642"/>
    </source>
</evidence>
<evidence type="ECO:0000256" key="5">
    <source>
        <dbReference type="ARBA" id="ARBA00022723"/>
    </source>
</evidence>
<comment type="similarity">
    <text evidence="3">Belongs to the glycosyl hydrolase 13 family.</text>
</comment>
<evidence type="ECO:0000256" key="2">
    <source>
        <dbReference type="ARBA" id="ARBA00001913"/>
    </source>
</evidence>
<dbReference type="GO" id="GO:0016052">
    <property type="term" value="P:carbohydrate catabolic process"/>
    <property type="evidence" value="ECO:0007669"/>
    <property type="project" value="InterPro"/>
</dbReference>
<dbReference type="InterPro" id="IPR017853">
    <property type="entry name" value="GH"/>
</dbReference>
<dbReference type="InterPro" id="IPR015340">
    <property type="entry name" value="A_amylase_C_dom"/>
</dbReference>
<dbReference type="Proteomes" id="UP000310066">
    <property type="component" value="Unassembled WGS sequence"/>
</dbReference>
<dbReference type="Gene3D" id="2.60.40.1180">
    <property type="entry name" value="Golgi alpha-mannosidase II"/>
    <property type="match status" value="1"/>
</dbReference>
<evidence type="ECO:0000256" key="7">
    <source>
        <dbReference type="ARBA" id="ARBA00022837"/>
    </source>
</evidence>
<dbReference type="SUPFAM" id="SSF51011">
    <property type="entry name" value="Glycosyl hydrolase domain"/>
    <property type="match status" value="1"/>
</dbReference>
<keyword evidence="8" id="KW-1015">Disulfide bond</keyword>
<dbReference type="EMBL" id="NAJP01000127">
    <property type="protein sequence ID" value="TKA27501.1"/>
    <property type="molecule type" value="Genomic_DNA"/>
</dbReference>
<dbReference type="SUPFAM" id="SSF51445">
    <property type="entry name" value="(Trans)glycosidases"/>
    <property type="match status" value="1"/>
</dbReference>
<feature type="region of interest" description="Disordered" evidence="12">
    <location>
        <begin position="916"/>
        <end position="938"/>
    </location>
</feature>
<dbReference type="PANTHER" id="PTHR10357:SF218">
    <property type="entry name" value="ALPHA-AMYLASE"/>
    <property type="match status" value="1"/>
</dbReference>
<dbReference type="SMART" id="SM00642">
    <property type="entry name" value="Aamy"/>
    <property type="match status" value="1"/>
</dbReference>
<reference evidence="14 15" key="1">
    <citation type="submission" date="2017-03" db="EMBL/GenBank/DDBJ databases">
        <title>Genomes of endolithic fungi from Antarctica.</title>
        <authorList>
            <person name="Coleine C."/>
            <person name="Masonjones S."/>
            <person name="Stajich J.E."/>
        </authorList>
    </citation>
    <scope>NUCLEOTIDE SEQUENCE [LARGE SCALE GENOMIC DNA]</scope>
    <source>
        <strain evidence="14 15">CCFEE 5311</strain>
    </source>
</reference>
<evidence type="ECO:0000256" key="3">
    <source>
        <dbReference type="ARBA" id="ARBA00008061"/>
    </source>
</evidence>
<comment type="cofactor">
    <cofactor evidence="2">
        <name>Ca(2+)</name>
        <dbReference type="ChEBI" id="CHEBI:29108"/>
    </cofactor>
</comment>
<feature type="compositionally biased region" description="Low complexity" evidence="12">
    <location>
        <begin position="862"/>
        <end position="900"/>
    </location>
</feature>
<feature type="domain" description="Glycosyl hydrolase family 13 catalytic" evidence="13">
    <location>
        <begin position="1"/>
        <end position="329"/>
    </location>
</feature>
<name>A0A4U0TYA3_9PEZI</name>
<keyword evidence="7" id="KW-0106">Calcium</keyword>
<protein>
    <recommendedName>
        <fullName evidence="4">alpha-amylase</fullName>
        <ecNumber evidence="4">3.2.1.1</ecNumber>
    </recommendedName>
</protein>
<evidence type="ECO:0000256" key="4">
    <source>
        <dbReference type="ARBA" id="ARBA00012595"/>
    </source>
</evidence>
<dbReference type="InterPro" id="IPR006047">
    <property type="entry name" value="GH13_cat_dom"/>
</dbReference>
<dbReference type="Gene3D" id="3.20.20.80">
    <property type="entry name" value="Glycosidases"/>
    <property type="match status" value="1"/>
</dbReference>
<dbReference type="Pfam" id="PF09260">
    <property type="entry name" value="A_amylase_dom_C"/>
    <property type="match status" value="1"/>
</dbReference>
<dbReference type="GO" id="GO:0004556">
    <property type="term" value="F:alpha-amylase activity"/>
    <property type="evidence" value="ECO:0007669"/>
    <property type="project" value="UniProtKB-EC"/>
</dbReference>
<proteinExistence type="inferred from homology"/>
<keyword evidence="9" id="KW-0325">Glycoprotein</keyword>
<dbReference type="STRING" id="329885.A0A4U0TYA3"/>
<accession>A0A4U0TYA3</accession>
<evidence type="ECO:0000256" key="10">
    <source>
        <dbReference type="ARBA" id="ARBA00023277"/>
    </source>
</evidence>
<dbReference type="GO" id="GO:0005509">
    <property type="term" value="F:calcium ion binding"/>
    <property type="evidence" value="ECO:0007669"/>
    <property type="project" value="InterPro"/>
</dbReference>
<evidence type="ECO:0000313" key="14">
    <source>
        <dbReference type="EMBL" id="TKA27501.1"/>
    </source>
</evidence>
<dbReference type="EC" id="3.2.1.1" evidence="4"/>
<comment type="catalytic activity">
    <reaction evidence="1">
        <text>Endohydrolysis of (1-&gt;4)-alpha-D-glucosidic linkages in polysaccharides containing three or more (1-&gt;4)-alpha-linked D-glucose units.</text>
        <dbReference type="EC" id="3.2.1.1"/>
    </reaction>
</comment>
<dbReference type="CDD" id="cd11319">
    <property type="entry name" value="AmyAc_euk_AmyA"/>
    <property type="match status" value="1"/>
</dbReference>
<evidence type="ECO:0000256" key="11">
    <source>
        <dbReference type="ARBA" id="ARBA00023295"/>
    </source>
</evidence>
<evidence type="ECO:0000256" key="1">
    <source>
        <dbReference type="ARBA" id="ARBA00000548"/>
    </source>
</evidence>
<evidence type="ECO:0000256" key="8">
    <source>
        <dbReference type="ARBA" id="ARBA00023157"/>
    </source>
</evidence>
<organism evidence="14 15">
    <name type="scientific">Friedmanniomyces endolithicus</name>
    <dbReference type="NCBI Taxonomy" id="329885"/>
    <lineage>
        <taxon>Eukaryota</taxon>
        <taxon>Fungi</taxon>
        <taxon>Dikarya</taxon>
        <taxon>Ascomycota</taxon>
        <taxon>Pezizomycotina</taxon>
        <taxon>Dothideomycetes</taxon>
        <taxon>Dothideomycetidae</taxon>
        <taxon>Mycosphaerellales</taxon>
        <taxon>Teratosphaeriaceae</taxon>
        <taxon>Friedmanniomyces</taxon>
    </lineage>
</organism>
<dbReference type="AlphaFoldDB" id="A0A4U0TYA3"/>